<evidence type="ECO:0000256" key="2">
    <source>
        <dbReference type="ARBA" id="ARBA00022737"/>
    </source>
</evidence>
<feature type="repeat" description="PPR" evidence="3">
    <location>
        <begin position="400"/>
        <end position="434"/>
    </location>
</feature>
<gene>
    <name evidence="4" type="ORF">RIF29_00860</name>
</gene>
<feature type="repeat" description="PPR" evidence="3">
    <location>
        <begin position="1095"/>
        <end position="1129"/>
    </location>
</feature>
<dbReference type="NCBIfam" id="TIGR00756">
    <property type="entry name" value="PPR"/>
    <property type="match status" value="4"/>
</dbReference>
<dbReference type="Pfam" id="PF01535">
    <property type="entry name" value="PPR"/>
    <property type="match status" value="5"/>
</dbReference>
<organism evidence="4 5">
    <name type="scientific">Crotalaria pallida</name>
    <name type="common">Smooth rattlebox</name>
    <name type="synonym">Crotalaria striata</name>
    <dbReference type="NCBI Taxonomy" id="3830"/>
    <lineage>
        <taxon>Eukaryota</taxon>
        <taxon>Viridiplantae</taxon>
        <taxon>Streptophyta</taxon>
        <taxon>Embryophyta</taxon>
        <taxon>Tracheophyta</taxon>
        <taxon>Spermatophyta</taxon>
        <taxon>Magnoliopsida</taxon>
        <taxon>eudicotyledons</taxon>
        <taxon>Gunneridae</taxon>
        <taxon>Pentapetalae</taxon>
        <taxon>rosids</taxon>
        <taxon>fabids</taxon>
        <taxon>Fabales</taxon>
        <taxon>Fabaceae</taxon>
        <taxon>Papilionoideae</taxon>
        <taxon>50 kb inversion clade</taxon>
        <taxon>genistoids sensu lato</taxon>
        <taxon>core genistoids</taxon>
        <taxon>Crotalarieae</taxon>
        <taxon>Crotalaria</taxon>
    </lineage>
</organism>
<dbReference type="PROSITE" id="PS51375">
    <property type="entry name" value="PPR"/>
    <property type="match status" value="8"/>
</dbReference>
<evidence type="ECO:0000256" key="1">
    <source>
        <dbReference type="ARBA" id="ARBA00007626"/>
    </source>
</evidence>
<dbReference type="Pfam" id="PF12854">
    <property type="entry name" value="PPR_1"/>
    <property type="match status" value="1"/>
</dbReference>
<comment type="caution">
    <text evidence="4">The sequence shown here is derived from an EMBL/GenBank/DDBJ whole genome shotgun (WGS) entry which is preliminary data.</text>
</comment>
<dbReference type="PANTHER" id="PTHR47939">
    <property type="entry name" value="MEMBRANE-ASSOCIATED SALT-INDUCIBLE PROTEIN-LIKE"/>
    <property type="match status" value="1"/>
</dbReference>
<feature type="repeat" description="PPR" evidence="3">
    <location>
        <begin position="815"/>
        <end position="849"/>
    </location>
</feature>
<evidence type="ECO:0000313" key="4">
    <source>
        <dbReference type="EMBL" id="KAK7287579.1"/>
    </source>
</evidence>
<keyword evidence="2" id="KW-0677">Repeat</keyword>
<feature type="repeat" description="PPR" evidence="3">
    <location>
        <begin position="745"/>
        <end position="779"/>
    </location>
</feature>
<accession>A0AAN9IWR3</accession>
<dbReference type="Gene3D" id="1.25.40.10">
    <property type="entry name" value="Tetratricopeptide repeat domain"/>
    <property type="match status" value="8"/>
</dbReference>
<feature type="repeat" description="PPR" evidence="3">
    <location>
        <begin position="1165"/>
        <end position="1199"/>
    </location>
</feature>
<dbReference type="Proteomes" id="UP001372338">
    <property type="component" value="Unassembled WGS sequence"/>
</dbReference>
<feature type="repeat" description="PPR" evidence="3">
    <location>
        <begin position="435"/>
        <end position="469"/>
    </location>
</feature>
<dbReference type="Pfam" id="PF13041">
    <property type="entry name" value="PPR_2"/>
    <property type="match status" value="2"/>
</dbReference>
<dbReference type="InterPro" id="IPR050667">
    <property type="entry name" value="PPR-containing_protein"/>
</dbReference>
<keyword evidence="5" id="KW-1185">Reference proteome</keyword>
<evidence type="ECO:0000256" key="3">
    <source>
        <dbReference type="PROSITE-ProRule" id="PRU00708"/>
    </source>
</evidence>
<dbReference type="EMBL" id="JAYWIO010000001">
    <property type="protein sequence ID" value="KAK7287579.1"/>
    <property type="molecule type" value="Genomic_DNA"/>
</dbReference>
<proteinExistence type="inferred from homology"/>
<dbReference type="InterPro" id="IPR002885">
    <property type="entry name" value="PPR_rpt"/>
</dbReference>
<name>A0AAN9IWR3_CROPI</name>
<evidence type="ECO:0008006" key="6">
    <source>
        <dbReference type="Google" id="ProtNLM"/>
    </source>
</evidence>
<comment type="similarity">
    <text evidence="1">Belongs to the PPR family. P subfamily.</text>
</comment>
<evidence type="ECO:0000313" key="5">
    <source>
        <dbReference type="Proteomes" id="UP001372338"/>
    </source>
</evidence>
<protein>
    <recommendedName>
        <fullName evidence="6">Pentatricopeptide repeat protein</fullName>
    </recommendedName>
</protein>
<feature type="repeat" description="PPR" evidence="3">
    <location>
        <begin position="1130"/>
        <end position="1164"/>
    </location>
</feature>
<sequence length="1240" mass="141717">MLHSLLTLLRRNLPHFQHLLPFSSLKHHHRFSTTTTTTPSSLPSLTSTNQNLPRVDFNGFAQSVLSKCPLPNNKPNNHTNNNNASSFKHHLLDVSTVIPETTRKFWRLPVLKPQHVLQMLLGFQSQSAKVEVQAQKVTSLFQIFKWGVDKNNHLFHSYEVMASLLVQARLFQEAEDLLSVMELRGIPLDCHQILEDLIEGYVDTRELERAVFMYGRMRDQGMVPSRSCCRVLIDHLVLMKRTELAFPVAFDMVDFGAGLSGSEMKTLESVMILLCGDGKIQEARSLVKKVLHFNSEVSTLVFDQIAFGYCEKKDFKDLLSFFVEVKRAPSVIAANRVINCLCSSFGAERAGMFMQKLEKLGLNPDEVTYEILIGWSCREGKLKNAMSYLSVVLSKSLVPHRYAYNALISGLFKVGMLEHTRDILDEMIDRGTPPDISTFRVLIAGYCKYRRFDDVKTMVLEMESRGLIKLSSMESPLSKAFLILGLNPLSVRLKRDNDGRLSKTEFYDDIGNGLYLDTDVDEYDNHITCVLEESMVPDFNSYVRKECSNNNLKNALILVEEMLWWGQELLLPDFSNLVRHLCSSQSKIKLLIMLLEKMSRSSHKLDQETLNLVVQAYSKKGLLCKAKIRLDEMLQKKFHIKNETYTAILMSLCKKGNTKDLNYYWDIACRNKWLPGLEEFKHLLVSICHQKMLREALQLLEIMLVSYPYLRLDICHVFLEVLSFTGLTSIALIVLEQLQHSFVLDHADYNNLIRGICNEGKFSVAITLLDDMLDKNLAPCLDVSALLIPQLCKAERYEKAIALKDIIVKEQPSFSYAAYCALISGFCNARNIGKADTLLHHMQSERLIPDAGLCNMLIQGHCQANNLRKVGEIFGIVIRKSFELSLPSYRHLIRLTCMKGRVLFALSLKDHMLAQCSLDGLIMYNILIFYLLSSGKILVVNEILTEMEEKKVVLNEVGHNFLVYGFLHCKDLSRSLHYLTTMIYEGLKPSNRSLRKVISNLCDAGKLQKALELSHEMRLRGWIHDSVIQTTITENLLCCGKIQEAENFLERMEEESLTPGNINYDYLIKQFCHYGRLNMAVHLLNIMLNKHCIPISTSYDYLIHGFCTQNKLNTASSFYSEMLNWNLKPRIDTVEMLVHSFCQDGWIEQAEQFLLDMVRGGETPTRIMYCTVIRSYHMEKNLSKASELIQAMQEIGYQPDFEAHWSLISNLNSAKAKDNENDSKGFLSSLLSKSGFVQKK</sequence>
<feature type="repeat" description="PPR" evidence="3">
    <location>
        <begin position="365"/>
        <end position="399"/>
    </location>
</feature>
<dbReference type="AlphaFoldDB" id="A0AAN9IWR3"/>
<dbReference type="PANTHER" id="PTHR47939:SF6">
    <property type="entry name" value="OS03G0168400 PROTEIN"/>
    <property type="match status" value="1"/>
</dbReference>
<dbReference type="InterPro" id="IPR011990">
    <property type="entry name" value="TPR-like_helical_dom_sf"/>
</dbReference>
<reference evidence="4 5" key="1">
    <citation type="submission" date="2024-01" db="EMBL/GenBank/DDBJ databases">
        <title>The genomes of 5 underutilized Papilionoideae crops provide insights into root nodulation and disease resistanc.</title>
        <authorList>
            <person name="Yuan L."/>
        </authorList>
    </citation>
    <scope>NUCLEOTIDE SEQUENCE [LARGE SCALE GENOMIC DNA]</scope>
    <source>
        <strain evidence="4">ZHUSHIDOU_FW_LH</strain>
        <tissue evidence="4">Leaf</tissue>
    </source>
</reference>